<feature type="transmembrane region" description="Helical" evidence="6">
    <location>
        <begin position="199"/>
        <end position="217"/>
    </location>
</feature>
<evidence type="ECO:0000256" key="3">
    <source>
        <dbReference type="ARBA" id="ARBA00022692"/>
    </source>
</evidence>
<dbReference type="PANTHER" id="PTHR10556">
    <property type="entry name" value="3-OXO-5-ALPHA-STEROID 4-DEHYDROGENASE"/>
    <property type="match status" value="1"/>
</dbReference>
<feature type="transmembrane region" description="Helical" evidence="6">
    <location>
        <begin position="76"/>
        <end position="96"/>
    </location>
</feature>
<evidence type="ECO:0000256" key="2">
    <source>
        <dbReference type="ARBA" id="ARBA00007742"/>
    </source>
</evidence>
<keyword evidence="7" id="KW-0732">Signal</keyword>
<accession>A0A843TYZ0</accession>
<feature type="transmembrane region" description="Helical" evidence="6">
    <location>
        <begin position="223"/>
        <end position="246"/>
    </location>
</feature>
<comment type="subcellular location">
    <subcellularLocation>
        <location evidence="1">Membrane</location>
        <topology evidence="1">Multi-pass membrane protein</topology>
    </subcellularLocation>
</comment>
<dbReference type="Gene3D" id="1.20.120.1630">
    <property type="match status" value="1"/>
</dbReference>
<dbReference type="GO" id="GO:0016627">
    <property type="term" value="F:oxidoreductase activity, acting on the CH-CH group of donors"/>
    <property type="evidence" value="ECO:0007669"/>
    <property type="project" value="InterPro"/>
</dbReference>
<dbReference type="Pfam" id="PF02544">
    <property type="entry name" value="Steroid_dh"/>
    <property type="match status" value="1"/>
</dbReference>
<organism evidence="9 10">
    <name type="scientific">Colocasia esculenta</name>
    <name type="common">Wild taro</name>
    <name type="synonym">Arum esculentum</name>
    <dbReference type="NCBI Taxonomy" id="4460"/>
    <lineage>
        <taxon>Eukaryota</taxon>
        <taxon>Viridiplantae</taxon>
        <taxon>Streptophyta</taxon>
        <taxon>Embryophyta</taxon>
        <taxon>Tracheophyta</taxon>
        <taxon>Spermatophyta</taxon>
        <taxon>Magnoliopsida</taxon>
        <taxon>Liliopsida</taxon>
        <taxon>Araceae</taxon>
        <taxon>Aroideae</taxon>
        <taxon>Colocasieae</taxon>
        <taxon>Colocasia</taxon>
    </lineage>
</organism>
<name>A0A843TYZ0_COLES</name>
<proteinExistence type="inferred from homology"/>
<dbReference type="GO" id="GO:0016020">
    <property type="term" value="C:membrane"/>
    <property type="evidence" value="ECO:0007669"/>
    <property type="project" value="UniProtKB-SubCell"/>
</dbReference>
<gene>
    <name evidence="9" type="ORF">Taro_006961</name>
</gene>
<evidence type="ECO:0000256" key="6">
    <source>
        <dbReference type="SAM" id="Phobius"/>
    </source>
</evidence>
<dbReference type="InterPro" id="IPR039357">
    <property type="entry name" value="SRD5A/TECR"/>
</dbReference>
<dbReference type="EMBL" id="NMUH01000216">
    <property type="protein sequence ID" value="MQL74613.1"/>
    <property type="molecule type" value="Genomic_DNA"/>
</dbReference>
<evidence type="ECO:0000256" key="4">
    <source>
        <dbReference type="ARBA" id="ARBA00022989"/>
    </source>
</evidence>
<feature type="signal peptide" evidence="7">
    <location>
        <begin position="1"/>
        <end position="32"/>
    </location>
</feature>
<evidence type="ECO:0000256" key="1">
    <source>
        <dbReference type="ARBA" id="ARBA00004141"/>
    </source>
</evidence>
<evidence type="ECO:0000256" key="5">
    <source>
        <dbReference type="ARBA" id="ARBA00023136"/>
    </source>
</evidence>
<comment type="caution">
    <text evidence="9">The sequence shown here is derived from an EMBL/GenBank/DDBJ whole genome shotgun (WGS) entry which is preliminary data.</text>
</comment>
<dbReference type="GO" id="GO:0006629">
    <property type="term" value="P:lipid metabolic process"/>
    <property type="evidence" value="ECO:0007669"/>
    <property type="project" value="InterPro"/>
</dbReference>
<keyword evidence="5 6" id="KW-0472">Membrane</keyword>
<evidence type="ECO:0000259" key="8">
    <source>
        <dbReference type="Pfam" id="PF02544"/>
    </source>
</evidence>
<dbReference type="Proteomes" id="UP000652761">
    <property type="component" value="Unassembled WGS sequence"/>
</dbReference>
<feature type="chain" id="PRO_5032403002" description="3-oxo-5-alpha-steroid 4-dehydrogenase C-terminal domain-containing protein" evidence="7">
    <location>
        <begin position="33"/>
        <end position="275"/>
    </location>
</feature>
<evidence type="ECO:0000313" key="9">
    <source>
        <dbReference type="EMBL" id="MQL74613.1"/>
    </source>
</evidence>
<evidence type="ECO:0000256" key="7">
    <source>
        <dbReference type="SAM" id="SignalP"/>
    </source>
</evidence>
<dbReference type="PROSITE" id="PS50244">
    <property type="entry name" value="S5A_REDUCTASE"/>
    <property type="match status" value="1"/>
</dbReference>
<dbReference type="InterPro" id="IPR001104">
    <property type="entry name" value="3-oxo-5_a-steroid_4-DH_C"/>
</dbReference>
<comment type="similarity">
    <text evidence="2">Belongs to the steroid 5-alpha reductase family.</text>
</comment>
<feature type="domain" description="3-oxo-5-alpha-steroid 4-dehydrogenase C-terminal" evidence="8">
    <location>
        <begin position="167"/>
        <end position="275"/>
    </location>
</feature>
<feature type="transmembrane region" description="Helical" evidence="6">
    <location>
        <begin position="168"/>
        <end position="187"/>
    </location>
</feature>
<reference evidence="9" key="1">
    <citation type="submission" date="2017-07" db="EMBL/GenBank/DDBJ databases">
        <title>Taro Niue Genome Assembly and Annotation.</title>
        <authorList>
            <person name="Atibalentja N."/>
            <person name="Keating K."/>
            <person name="Fields C.J."/>
        </authorList>
    </citation>
    <scope>NUCLEOTIDE SEQUENCE</scope>
    <source>
        <strain evidence="9">Niue_2</strain>
        <tissue evidence="9">Leaf</tissue>
    </source>
</reference>
<feature type="transmembrane region" description="Helical" evidence="6">
    <location>
        <begin position="102"/>
        <end position="123"/>
    </location>
</feature>
<feature type="transmembrane region" description="Helical" evidence="6">
    <location>
        <begin position="135"/>
        <end position="156"/>
    </location>
</feature>
<keyword evidence="3 6" id="KW-0812">Transmembrane</keyword>
<dbReference type="AlphaFoldDB" id="A0A843TYZ0"/>
<dbReference type="PANTHER" id="PTHR10556:SF35">
    <property type="entry name" value="3-OXO-5-ALPHA-STEROID 4-DEHYDROGENASE FAMILY PROTEIN"/>
    <property type="match status" value="1"/>
</dbReference>
<dbReference type="OrthoDB" id="5788137at2759"/>
<dbReference type="FunFam" id="1.20.120.1630:FF:000017">
    <property type="entry name" value="3-oxo-5-alpha-steroid 4-dehydrogenase family protein"/>
    <property type="match status" value="1"/>
</dbReference>
<sequence>MASSLFSLMFPPPPSLLANVVSVLCVAILASAGVSEFTDGSHLQYSKFRDAAVAPGMLAGALGISGRQFSSRVGMAALYAPAFVGALAAFAFPGVVSATPRVAPVAAALAIHFLKRVLEVLYLHHFSAYVIIDSVIPITISYFTNTVSIIYVQYLTQGMPEPPIDLRFPGYILFLVGISGNFYHHVLLAKLRKTGEKGYKIPTGGLFGLVICPHYLFEIIGLFGISFIGQTLQSFAFALGSGFYLLGRSYATRKWYLSKFEDFPKEVKALIPFVF</sequence>
<evidence type="ECO:0000313" key="10">
    <source>
        <dbReference type="Proteomes" id="UP000652761"/>
    </source>
</evidence>
<keyword evidence="4 6" id="KW-1133">Transmembrane helix</keyword>
<protein>
    <recommendedName>
        <fullName evidence="8">3-oxo-5-alpha-steroid 4-dehydrogenase C-terminal domain-containing protein</fullName>
    </recommendedName>
</protein>
<keyword evidence="10" id="KW-1185">Reference proteome</keyword>